<dbReference type="GO" id="GO:0007156">
    <property type="term" value="P:homophilic cell adhesion via plasma membrane adhesion molecules"/>
    <property type="evidence" value="ECO:0007669"/>
    <property type="project" value="InterPro"/>
</dbReference>
<comment type="caution">
    <text evidence="6">The sequence shown here is derived from an EMBL/GenBank/DDBJ whole genome shotgun (WGS) entry which is preliminary data.</text>
</comment>
<keyword evidence="2" id="KW-1133">Transmembrane helix</keyword>
<evidence type="ECO:0000256" key="1">
    <source>
        <dbReference type="ARBA" id="ARBA00022692"/>
    </source>
</evidence>
<protein>
    <recommendedName>
        <fullName evidence="5">Cadherin domain-containing protein</fullName>
    </recommendedName>
</protein>
<dbReference type="AlphaFoldDB" id="A0AAV8VZ59"/>
<dbReference type="InterPro" id="IPR015919">
    <property type="entry name" value="Cadherin-like_sf"/>
</dbReference>
<dbReference type="PANTHER" id="PTHR24026:SF129">
    <property type="entry name" value="CADHERIN-89D"/>
    <property type="match status" value="1"/>
</dbReference>
<dbReference type="EMBL" id="JANEYG010000020">
    <property type="protein sequence ID" value="KAJ8919176.1"/>
    <property type="molecule type" value="Genomic_DNA"/>
</dbReference>
<keyword evidence="2" id="KW-0472">Membrane</keyword>
<dbReference type="GO" id="GO:0005509">
    <property type="term" value="F:calcium ion binding"/>
    <property type="evidence" value="ECO:0007669"/>
    <property type="project" value="UniProtKB-UniRule"/>
</dbReference>
<dbReference type="PROSITE" id="PS50268">
    <property type="entry name" value="CADHERIN_2"/>
    <property type="match status" value="2"/>
</dbReference>
<keyword evidence="7" id="KW-1185">Reference proteome</keyword>
<keyword evidence="3" id="KW-0106">Calcium</keyword>
<keyword evidence="1" id="KW-0812">Transmembrane</keyword>
<accession>A0AAV8VZ59</accession>
<evidence type="ECO:0000256" key="2">
    <source>
        <dbReference type="ARBA" id="ARBA00022989"/>
    </source>
</evidence>
<dbReference type="InterPro" id="IPR002126">
    <property type="entry name" value="Cadherin-like_dom"/>
</dbReference>
<evidence type="ECO:0000259" key="5">
    <source>
        <dbReference type="PROSITE" id="PS50268"/>
    </source>
</evidence>
<dbReference type="PANTHER" id="PTHR24026">
    <property type="entry name" value="FAT ATYPICAL CADHERIN-RELATED"/>
    <property type="match status" value="1"/>
</dbReference>
<feature type="domain" description="Cadherin" evidence="5">
    <location>
        <begin position="70"/>
        <end position="136"/>
    </location>
</feature>
<name>A0AAV8VZ59_9CUCU</name>
<evidence type="ECO:0000256" key="4">
    <source>
        <dbReference type="SAM" id="MobiDB-lite"/>
    </source>
</evidence>
<reference evidence="6 7" key="1">
    <citation type="journal article" date="2023" name="Insect Mol. Biol.">
        <title>Genome sequencing provides insights into the evolution of gene families encoding plant cell wall-degrading enzymes in longhorned beetles.</title>
        <authorList>
            <person name="Shin N.R."/>
            <person name="Okamura Y."/>
            <person name="Kirsch R."/>
            <person name="Pauchet Y."/>
        </authorList>
    </citation>
    <scope>NUCLEOTIDE SEQUENCE [LARGE SCALE GENOMIC DNA]</scope>
    <source>
        <strain evidence="6">EAD_L_NR</strain>
    </source>
</reference>
<gene>
    <name evidence="6" type="ORF">NQ315_012162</name>
</gene>
<dbReference type="CDD" id="cd11304">
    <property type="entry name" value="Cadherin_repeat"/>
    <property type="match status" value="1"/>
</dbReference>
<sequence length="156" mass="17842">MVRYNTDIDEDIDDRGTPPKSTNATVQIKVNDNDDLPPKFTKGVYRTKIKEFYPITGMRIHQRLKFNPPIHAFDQDLAIDAPIRYDIIAGNERHLFSLDHVNGSLFLEKEIDLDAERSLPGNTFVLQIQASQVDNPLKTGRYYTNAIYVLLSYATV</sequence>
<dbReference type="GO" id="GO:0016020">
    <property type="term" value="C:membrane"/>
    <property type="evidence" value="ECO:0007669"/>
    <property type="project" value="InterPro"/>
</dbReference>
<evidence type="ECO:0000313" key="6">
    <source>
        <dbReference type="EMBL" id="KAJ8919176.1"/>
    </source>
</evidence>
<evidence type="ECO:0000256" key="3">
    <source>
        <dbReference type="PROSITE-ProRule" id="PRU00043"/>
    </source>
</evidence>
<dbReference type="Proteomes" id="UP001159042">
    <property type="component" value="Unassembled WGS sequence"/>
</dbReference>
<feature type="domain" description="Cadherin" evidence="5">
    <location>
        <begin position="14"/>
        <end position="40"/>
    </location>
</feature>
<proteinExistence type="predicted"/>
<dbReference type="SUPFAM" id="SSF49313">
    <property type="entry name" value="Cadherin-like"/>
    <property type="match status" value="1"/>
</dbReference>
<dbReference type="Gene3D" id="2.60.40.60">
    <property type="entry name" value="Cadherins"/>
    <property type="match status" value="2"/>
</dbReference>
<organism evidence="6 7">
    <name type="scientific">Exocentrus adspersus</name>
    <dbReference type="NCBI Taxonomy" id="1586481"/>
    <lineage>
        <taxon>Eukaryota</taxon>
        <taxon>Metazoa</taxon>
        <taxon>Ecdysozoa</taxon>
        <taxon>Arthropoda</taxon>
        <taxon>Hexapoda</taxon>
        <taxon>Insecta</taxon>
        <taxon>Pterygota</taxon>
        <taxon>Neoptera</taxon>
        <taxon>Endopterygota</taxon>
        <taxon>Coleoptera</taxon>
        <taxon>Polyphaga</taxon>
        <taxon>Cucujiformia</taxon>
        <taxon>Chrysomeloidea</taxon>
        <taxon>Cerambycidae</taxon>
        <taxon>Lamiinae</taxon>
        <taxon>Acanthocinini</taxon>
        <taxon>Exocentrus</taxon>
    </lineage>
</organism>
<evidence type="ECO:0000313" key="7">
    <source>
        <dbReference type="Proteomes" id="UP001159042"/>
    </source>
</evidence>
<feature type="region of interest" description="Disordered" evidence="4">
    <location>
        <begin position="1"/>
        <end position="23"/>
    </location>
</feature>